<name>A0A1H2W0W7_ACIFE</name>
<dbReference type="EMBL" id="FNOP01000005">
    <property type="protein sequence ID" value="SDW73904.1"/>
    <property type="molecule type" value="Genomic_DNA"/>
</dbReference>
<evidence type="ECO:0000313" key="10">
    <source>
        <dbReference type="Proteomes" id="UP000182379"/>
    </source>
</evidence>
<comment type="subunit">
    <text evidence="3">Monomer.</text>
</comment>
<dbReference type="InterPro" id="IPR001030">
    <property type="entry name" value="Acoase/IPM_deHydtase_lsu_aba"/>
</dbReference>
<comment type="cofactor">
    <cofactor evidence="1">
        <name>[4Fe-4S] cluster</name>
        <dbReference type="ChEBI" id="CHEBI:49883"/>
    </cofactor>
</comment>
<dbReference type="Proteomes" id="UP000182379">
    <property type="component" value="Unassembled WGS sequence"/>
</dbReference>
<evidence type="ECO:0000256" key="6">
    <source>
        <dbReference type="ARBA" id="ARBA00023014"/>
    </source>
</evidence>
<evidence type="ECO:0000259" key="8">
    <source>
        <dbReference type="Pfam" id="PF00694"/>
    </source>
</evidence>
<dbReference type="Gene3D" id="3.30.499.10">
    <property type="entry name" value="Aconitase, domain 3"/>
    <property type="match status" value="2"/>
</dbReference>
<evidence type="ECO:0000313" key="9">
    <source>
        <dbReference type="EMBL" id="SDW73904.1"/>
    </source>
</evidence>
<dbReference type="SUPFAM" id="SSF52016">
    <property type="entry name" value="LeuD/IlvD-like"/>
    <property type="match status" value="1"/>
</dbReference>
<organism evidence="9 10">
    <name type="scientific">Acidaminococcus fermentans</name>
    <dbReference type="NCBI Taxonomy" id="905"/>
    <lineage>
        <taxon>Bacteria</taxon>
        <taxon>Bacillati</taxon>
        <taxon>Bacillota</taxon>
        <taxon>Negativicutes</taxon>
        <taxon>Acidaminococcales</taxon>
        <taxon>Acidaminococcaceae</taxon>
        <taxon>Acidaminococcus</taxon>
    </lineage>
</organism>
<dbReference type="AlphaFoldDB" id="A0A1H2W0W7"/>
<comment type="similarity">
    <text evidence="2">Belongs to the aconitase/IPM isomerase family.</text>
</comment>
<dbReference type="Gene3D" id="3.20.19.10">
    <property type="entry name" value="Aconitase, domain 4"/>
    <property type="match status" value="1"/>
</dbReference>
<dbReference type="NCBIfam" id="NF008503">
    <property type="entry name" value="PRK11413.1"/>
    <property type="match status" value="1"/>
</dbReference>
<evidence type="ECO:0000259" key="7">
    <source>
        <dbReference type="Pfam" id="PF00330"/>
    </source>
</evidence>
<keyword evidence="5" id="KW-0408">Iron</keyword>
<dbReference type="InterPro" id="IPR015928">
    <property type="entry name" value="Aconitase/3IPM_dehydase_swvl"/>
</dbReference>
<evidence type="ECO:0000256" key="4">
    <source>
        <dbReference type="ARBA" id="ARBA00022723"/>
    </source>
</evidence>
<dbReference type="GO" id="GO:0005829">
    <property type="term" value="C:cytosol"/>
    <property type="evidence" value="ECO:0007669"/>
    <property type="project" value="TreeGrafter"/>
</dbReference>
<evidence type="ECO:0000256" key="3">
    <source>
        <dbReference type="ARBA" id="ARBA00011245"/>
    </source>
</evidence>
<dbReference type="GO" id="GO:0006099">
    <property type="term" value="P:tricarboxylic acid cycle"/>
    <property type="evidence" value="ECO:0007669"/>
    <property type="project" value="UniProtKB-UniPathway"/>
</dbReference>
<dbReference type="UniPathway" id="UPA00223"/>
<dbReference type="GO" id="GO:0051539">
    <property type="term" value="F:4 iron, 4 sulfur cluster binding"/>
    <property type="evidence" value="ECO:0007669"/>
    <property type="project" value="TreeGrafter"/>
</dbReference>
<dbReference type="Pfam" id="PF00694">
    <property type="entry name" value="Aconitase_C"/>
    <property type="match status" value="1"/>
</dbReference>
<dbReference type="RefSeq" id="WP_074705340.1">
    <property type="nucleotide sequence ID" value="NZ_FNOP01000005.1"/>
</dbReference>
<keyword evidence="6" id="KW-0411">Iron-sulfur</keyword>
<dbReference type="Pfam" id="PF00330">
    <property type="entry name" value="Aconitase"/>
    <property type="match status" value="1"/>
</dbReference>
<gene>
    <name evidence="9" type="ORF">SAMN05216495_10552</name>
</gene>
<evidence type="ECO:0000256" key="2">
    <source>
        <dbReference type="ARBA" id="ARBA00007185"/>
    </source>
</evidence>
<dbReference type="PANTHER" id="PTHR43160:SF3">
    <property type="entry name" value="ACONITATE HYDRATASE, MITOCHONDRIAL"/>
    <property type="match status" value="1"/>
</dbReference>
<dbReference type="Gene3D" id="3.40.1060.10">
    <property type="entry name" value="Aconitase, Domain 2"/>
    <property type="match status" value="1"/>
</dbReference>
<feature type="domain" description="Aconitase A/isopropylmalate dehydratase small subunit swivel" evidence="8">
    <location>
        <begin position="622"/>
        <end position="687"/>
    </location>
</feature>
<comment type="caution">
    <text evidence="9">The sequence shown here is derived from an EMBL/GenBank/DDBJ whole genome shotgun (WGS) entry which is preliminary data.</text>
</comment>
<dbReference type="PANTHER" id="PTHR43160">
    <property type="entry name" value="ACONITATE HYDRATASE B"/>
    <property type="match status" value="1"/>
</dbReference>
<keyword evidence="4" id="KW-0479">Metal-binding</keyword>
<dbReference type="GO" id="GO:0046872">
    <property type="term" value="F:metal ion binding"/>
    <property type="evidence" value="ECO:0007669"/>
    <property type="project" value="UniProtKB-KW"/>
</dbReference>
<evidence type="ECO:0000256" key="1">
    <source>
        <dbReference type="ARBA" id="ARBA00001966"/>
    </source>
</evidence>
<feature type="domain" description="Aconitase/3-isopropylmalate dehydratase large subunit alpha/beta/alpha" evidence="7">
    <location>
        <begin position="42"/>
        <end position="473"/>
    </location>
</feature>
<sequence>MVELIHEGVYYKDGQLLTEAELAAQGVKADRDGGTRKTLAYQVLKAHQQGEGMDDLHLKFDALTSHDITYVGIIQTAIASGLDHFPVPYILTNCHNSLAAVGGTINEDDHVFGLSAVKRFGGQYVPPHMAVIHEYMREKMAGGGKMILGSDSHTRYGAFGTMAIGEGGPELVKQLLGHTYDVQRPQVIAIYLKGKPRHGVGPQDVALAIEKAVFKNGFVKNKVMEFMGPGIAGLSMDFRNGIDVMTTETTCLTTIWSTDTTVKDYLELHRRPEAYREMKPGNLAYYDGAVVVDLDKVESMIAMPFHPSHVYTIKELNEGGRDLLEEIEKQAVDMLDNKELSLGLADKYYDGKMHCDQGLIAGCSGGLYENLVAAAHILKGRSIGNERFAFSVYPSSHPIYMELMRNGVLADLMDAGAVVRSAFCGPCFGAGDTPNNKGFSVRHTTRNFPNREGSKPGKGQIASVALMDARSVAATAANHGALTPATEMEYDDSVPAYHYDSLPYDHKVFDGIGQPDKKEELVYGPSIKPWPSIEKLNENVLLKVAAWIDDPVTTTDELIPSGETSSYRSDPYALSEFALSRKVPEYVGRAKAVRTLEKARQEGENCEELNNMYDSVKNALGLQESADQMKKNTSVGSVVYANKPGDGSAREQAASCQRVLGGAANIALEYATKRYRSNVMNWGMLPFLTSYDDSRKLAVGDLVYVPNVREILLGDTDEYKGFIVRDGKKVGEIALHLGAVEPSQKEILAAGCLINYYAGSKK</sequence>
<proteinExistence type="inferred from homology"/>
<dbReference type="InterPro" id="IPR000573">
    <property type="entry name" value="AconitaseA/IPMdHydase_ssu_swvl"/>
</dbReference>
<evidence type="ECO:0000256" key="5">
    <source>
        <dbReference type="ARBA" id="ARBA00023004"/>
    </source>
</evidence>
<dbReference type="GO" id="GO:0003994">
    <property type="term" value="F:aconitate hydratase activity"/>
    <property type="evidence" value="ECO:0007669"/>
    <property type="project" value="TreeGrafter"/>
</dbReference>
<dbReference type="SUPFAM" id="SSF53732">
    <property type="entry name" value="Aconitase iron-sulfur domain"/>
    <property type="match status" value="1"/>
</dbReference>
<dbReference type="InterPro" id="IPR036008">
    <property type="entry name" value="Aconitase_4Fe-4S_dom"/>
</dbReference>
<dbReference type="InterPro" id="IPR015932">
    <property type="entry name" value="Aconitase_dom2"/>
</dbReference>
<accession>A0A1H2W0W7</accession>
<dbReference type="InterPro" id="IPR050926">
    <property type="entry name" value="Aconitase/IPM_isomerase"/>
</dbReference>
<dbReference type="InterPro" id="IPR015931">
    <property type="entry name" value="Acnase/IPM_dHydase_lsu_aba_1/3"/>
</dbReference>
<reference evidence="9 10" key="1">
    <citation type="submission" date="2016-10" db="EMBL/GenBank/DDBJ databases">
        <authorList>
            <person name="Varghese N."/>
            <person name="Submissions S."/>
        </authorList>
    </citation>
    <scope>NUCLEOTIDE SEQUENCE [LARGE SCALE GENOMIC DNA]</scope>
    <source>
        <strain evidence="9 10">WCC6</strain>
    </source>
</reference>
<protein>
    <submittedName>
        <fullName evidence="9">Aconitate hydratase</fullName>
    </submittedName>
</protein>